<proteinExistence type="predicted"/>
<dbReference type="InterPro" id="IPR019465">
    <property type="entry name" value="Cog5"/>
</dbReference>
<dbReference type="EMBL" id="VIBQ01000012">
    <property type="protein sequence ID" value="KAB8342967.1"/>
    <property type="molecule type" value="Genomic_DNA"/>
</dbReference>
<keyword evidence="4" id="KW-0472">Membrane</keyword>
<dbReference type="Proteomes" id="UP000327013">
    <property type="component" value="Unassembled WGS sequence"/>
</dbReference>
<dbReference type="GO" id="GO:0017119">
    <property type="term" value="C:Golgi transport complex"/>
    <property type="evidence" value="ECO:0007669"/>
    <property type="project" value="InterPro"/>
</dbReference>
<dbReference type="Pfam" id="PF20649">
    <property type="entry name" value="COG5_C"/>
    <property type="match status" value="1"/>
</dbReference>
<keyword evidence="3" id="KW-0333">Golgi apparatus</keyword>
<dbReference type="InterPro" id="IPR049176">
    <property type="entry name" value="COG5_N"/>
</dbReference>
<reference evidence="7 8" key="1">
    <citation type="submission" date="2019-06" db="EMBL/GenBank/DDBJ databases">
        <title>A chromosomal-level reference genome of Carpinus fangiana (Coryloideae, Betulaceae).</title>
        <authorList>
            <person name="Yang X."/>
            <person name="Wang Z."/>
            <person name="Zhang L."/>
            <person name="Hao G."/>
            <person name="Liu J."/>
            <person name="Yang Y."/>
        </authorList>
    </citation>
    <scope>NUCLEOTIDE SEQUENCE [LARGE SCALE GENOMIC DNA]</scope>
    <source>
        <strain evidence="7">Cfa_2016G</strain>
        <tissue evidence="7">Leaf</tissue>
    </source>
</reference>
<dbReference type="GO" id="GO:0000139">
    <property type="term" value="C:Golgi membrane"/>
    <property type="evidence" value="ECO:0007669"/>
    <property type="project" value="UniProtKB-SubCell"/>
</dbReference>
<sequence>MADDDDASSYIDYETFLDPSFSAASFANTLVLATNDPSDTSLDLKTPLSRVLFDVQEVDTHIDTLTSQAALPLLSRTQGSVEAGGRILDEVEAQATTLAEGYERLSREVIDRHDAAEEVRRITDRLWHTVRIGRLVSRCLALGRQLESQVNESKQGNGQGRREDHKALLRGANTVLAIRETMLSDDLNIMKITVLRTLRSDLVDFSEKHFTSRAEQIIGQFSMSALSITGTETDAIASPTYAQSEDTKSRTMSALITLYLLSPVVTVPPRQLFEPSRLTNVLQEYLKRAITSSLAGLSNALAALPKLEKTLVEVSARCQNIAALEVLLESIKPPVHPLLPKPNLDEMINTNDEGRQGKQANAPKDLLQPLLTSLDTSSLPSYFWRTMASQLASRVQKIVRDGGVSARTLRSNRDRVRDALRDCVNRGSQLPASSLSRGKGLTVRNWEREAAVMTGALNGALGR</sequence>
<evidence type="ECO:0000256" key="4">
    <source>
        <dbReference type="ARBA" id="ARBA00023136"/>
    </source>
</evidence>
<gene>
    <name evidence="7" type="ORF">FH972_022562</name>
</gene>
<evidence type="ECO:0000256" key="2">
    <source>
        <dbReference type="ARBA" id="ARBA00020974"/>
    </source>
</evidence>
<keyword evidence="8" id="KW-1185">Reference proteome</keyword>
<accession>A0A5N6KSL5</accession>
<evidence type="ECO:0000313" key="7">
    <source>
        <dbReference type="EMBL" id="KAB8342967.1"/>
    </source>
</evidence>
<dbReference type="InterPro" id="IPR048485">
    <property type="entry name" value="COG5_helical"/>
</dbReference>
<organism evidence="7 8">
    <name type="scientific">Carpinus fangiana</name>
    <dbReference type="NCBI Taxonomy" id="176857"/>
    <lineage>
        <taxon>Eukaryota</taxon>
        <taxon>Viridiplantae</taxon>
        <taxon>Streptophyta</taxon>
        <taxon>Embryophyta</taxon>
        <taxon>Tracheophyta</taxon>
        <taxon>Spermatophyta</taxon>
        <taxon>Magnoliopsida</taxon>
        <taxon>eudicotyledons</taxon>
        <taxon>Gunneridae</taxon>
        <taxon>Pentapetalae</taxon>
        <taxon>rosids</taxon>
        <taxon>fabids</taxon>
        <taxon>Fagales</taxon>
        <taxon>Betulaceae</taxon>
        <taxon>Carpinus</taxon>
    </lineage>
</organism>
<evidence type="ECO:0000256" key="3">
    <source>
        <dbReference type="ARBA" id="ARBA00023034"/>
    </source>
</evidence>
<feature type="domain" description="Conserved oligomeric Golgi complex subunit 5 helical" evidence="6">
    <location>
        <begin position="244"/>
        <end position="423"/>
    </location>
</feature>
<comment type="subcellular location">
    <subcellularLocation>
        <location evidence="1">Golgi apparatus membrane</location>
        <topology evidence="1">Peripheral membrane protein</topology>
    </subcellularLocation>
</comment>
<protein>
    <recommendedName>
        <fullName evidence="2">Conserved oligomeric Golgi complex subunit 5</fullName>
    </recommendedName>
</protein>
<dbReference type="PANTHER" id="PTHR13228:SF3">
    <property type="entry name" value="CONSERVED OLIGOMERIC GOLGI COMPLEX SUBUNIT 5"/>
    <property type="match status" value="1"/>
</dbReference>
<dbReference type="Pfam" id="PF10392">
    <property type="entry name" value="COG5_N"/>
    <property type="match status" value="1"/>
</dbReference>
<evidence type="ECO:0000259" key="5">
    <source>
        <dbReference type="Pfam" id="PF10392"/>
    </source>
</evidence>
<dbReference type="AlphaFoldDB" id="A0A5N6KSL5"/>
<evidence type="ECO:0000256" key="1">
    <source>
        <dbReference type="ARBA" id="ARBA00004395"/>
    </source>
</evidence>
<comment type="caution">
    <text evidence="7">The sequence shown here is derived from an EMBL/GenBank/DDBJ whole genome shotgun (WGS) entry which is preliminary data.</text>
</comment>
<evidence type="ECO:0000259" key="6">
    <source>
        <dbReference type="Pfam" id="PF20649"/>
    </source>
</evidence>
<dbReference type="OrthoDB" id="18786at2759"/>
<dbReference type="PANTHER" id="PTHR13228">
    <property type="entry name" value="CONSERVED OLIGOMERIC GOLGI COMPLEX COMPONENT 5"/>
    <property type="match status" value="1"/>
</dbReference>
<feature type="domain" description="Conserved oligomeric Golgi complex subunit 5 N-terminal" evidence="5">
    <location>
        <begin position="14"/>
        <end position="146"/>
    </location>
</feature>
<evidence type="ECO:0000313" key="8">
    <source>
        <dbReference type="Proteomes" id="UP000327013"/>
    </source>
</evidence>
<dbReference type="GO" id="GO:0006891">
    <property type="term" value="P:intra-Golgi vesicle-mediated transport"/>
    <property type="evidence" value="ECO:0007669"/>
    <property type="project" value="InterPro"/>
</dbReference>
<name>A0A5N6KSL5_9ROSI</name>